<dbReference type="PROSITE" id="PS50005">
    <property type="entry name" value="TPR"/>
    <property type="match status" value="1"/>
</dbReference>
<gene>
    <name evidence="2" type="ORF">FE840_020390</name>
</gene>
<proteinExistence type="predicted"/>
<keyword evidence="1" id="KW-0802">TPR repeat</keyword>
<evidence type="ECO:0000313" key="3">
    <source>
        <dbReference type="Proteomes" id="UP000308530"/>
    </source>
</evidence>
<keyword evidence="2" id="KW-0614">Plasmid</keyword>
<dbReference type="SUPFAM" id="SSF48452">
    <property type="entry name" value="TPR-like"/>
    <property type="match status" value="1"/>
</dbReference>
<dbReference type="SMART" id="SM00028">
    <property type="entry name" value="TPR"/>
    <property type="match status" value="2"/>
</dbReference>
<evidence type="ECO:0000313" key="2">
    <source>
        <dbReference type="EMBL" id="QLF71959.1"/>
    </source>
</evidence>
<organism evidence="2 3">
    <name type="scientific">Peteryoungia desertarenae</name>
    <dbReference type="NCBI Taxonomy" id="1813451"/>
    <lineage>
        <taxon>Bacteria</taxon>
        <taxon>Pseudomonadati</taxon>
        <taxon>Pseudomonadota</taxon>
        <taxon>Alphaproteobacteria</taxon>
        <taxon>Hyphomicrobiales</taxon>
        <taxon>Rhizobiaceae</taxon>
        <taxon>Peteryoungia</taxon>
    </lineage>
</organism>
<evidence type="ECO:0000256" key="1">
    <source>
        <dbReference type="PROSITE-ProRule" id="PRU00339"/>
    </source>
</evidence>
<geneLocation type="plasmid" evidence="2 3">
    <name>pPRADMK78_01</name>
</geneLocation>
<accession>A0ABX6QTM4</accession>
<reference evidence="2 3" key="1">
    <citation type="submission" date="2020-06" db="EMBL/GenBank/DDBJ databases">
        <title>Genome sequence of Rhizobium sp strain ADMK78.</title>
        <authorList>
            <person name="Rahi P."/>
        </authorList>
    </citation>
    <scope>NUCLEOTIDE SEQUENCE [LARGE SCALE GENOMIC DNA]</scope>
    <source>
        <strain evidence="2 3">ADMK78</strain>
        <plasmid evidence="2 3">pPRADMK78_01</plasmid>
    </source>
</reference>
<name>A0ABX6QTM4_9HYPH</name>
<dbReference type="InterPro" id="IPR011990">
    <property type="entry name" value="TPR-like_helical_dom_sf"/>
</dbReference>
<dbReference type="EMBL" id="CP058351">
    <property type="protein sequence ID" value="QLF71959.1"/>
    <property type="molecule type" value="Genomic_DNA"/>
</dbReference>
<keyword evidence="3" id="KW-1185">Reference proteome</keyword>
<feature type="repeat" description="TPR" evidence="1">
    <location>
        <begin position="446"/>
        <end position="479"/>
    </location>
</feature>
<dbReference type="Gene3D" id="1.25.40.10">
    <property type="entry name" value="Tetratricopeptide repeat domain"/>
    <property type="match status" value="1"/>
</dbReference>
<dbReference type="Proteomes" id="UP000308530">
    <property type="component" value="Plasmid pPRADMK78_01"/>
</dbReference>
<protein>
    <submittedName>
        <fullName evidence="2">Uncharacterized protein</fullName>
    </submittedName>
</protein>
<dbReference type="InterPro" id="IPR019734">
    <property type="entry name" value="TPR_rpt"/>
</dbReference>
<dbReference type="RefSeq" id="WP_138287607.1">
    <property type="nucleotide sequence ID" value="NZ_CP058351.1"/>
</dbReference>
<sequence length="608" mass="67628">MTYRLTTLGSCRLETEAGEIVNVSHLAIVMLAFLVDRDAPMTRRDIAELLWPGNREAAATNLRSLLRRLGAISPDLVASLTQGGMTHLVADKQTVASDLFLSPLHTPLERLRLATDAVLKRFLPTEGEGSRPVDLWVRDVRTRHVARLRSEFLGFDPSSLLDEARAELQRAAVILLERDPHDEAVRAFLTPSRQPALVMAGHSPLLDIAAPGQWEFARGAAEATLAWTPPRVALLPPETTDAAGQAGSVANALIEDLTIDLCASRAVSVVAPYTSQQIRASKDKAEMLQRHRVVYALDSQRSGDKLFVQLVFMPTDEVIWATRFHLDPRSVSDQRREMADAIKGSIMHMMASQASYSQDFASHPDAYFTYLRGVQSLSELTLPAVRRARRHFREALEHRRDFGVAMAGISRTLSFEWLLTARGDKDLLLEAERLSRKAMEQNPELAGAYKELGVSQLYLGKIDDSVEALARAEELSPNYADVLYSHADSLVHASDPQAALVKIMLAMDLNPEMPDVYLWTAAGASFFLYQFPQALEYIGRMNDSAAADRLAAACWAMIGETTNAKRCRDRVLKVNPSFDLETWIKAVPHKEKWQDELYRDALVKAGFS</sequence>